<feature type="transmembrane region" description="Helical" evidence="2">
    <location>
        <begin position="265"/>
        <end position="283"/>
    </location>
</feature>
<dbReference type="AlphaFoldDB" id="A0A836GHL7"/>
<keyword evidence="4" id="KW-1185">Reference proteome</keyword>
<feature type="transmembrane region" description="Helical" evidence="2">
    <location>
        <begin position="223"/>
        <end position="244"/>
    </location>
</feature>
<proteinExistence type="predicted"/>
<keyword evidence="2" id="KW-1133">Transmembrane helix</keyword>
<keyword evidence="2" id="KW-0472">Membrane</keyword>
<organism evidence="3 4">
    <name type="scientific">Leishmania martiniquensis</name>
    <dbReference type="NCBI Taxonomy" id="1580590"/>
    <lineage>
        <taxon>Eukaryota</taxon>
        <taxon>Discoba</taxon>
        <taxon>Euglenozoa</taxon>
        <taxon>Kinetoplastea</taxon>
        <taxon>Metakinetoplastina</taxon>
        <taxon>Trypanosomatida</taxon>
        <taxon>Trypanosomatidae</taxon>
        <taxon>Leishmaniinae</taxon>
        <taxon>Leishmania</taxon>
    </lineage>
</organism>
<sequence>MEEDALATAIASSPPSYESVLLFLTSLAQWLNAVRERLACLGEVGRHAIAVDALARHYERTYGQLTESAWRHTTEVDAATTSLFPSASVELTAWILLRLLLLVFAWWMLLRLVLATTIPRLRARQIAGKPRTHWSLSFSDAHAAEAFIRPDAAQRRINATLLWTVGACGSVASLLILCLLTMHLWVDVVLSNLLQRWTAPLRRAQTWVSSRLWRSSSWLPGSLRAAVTLVGAHATSLSGVAAEWHTGSFSRFAWLRRVTRQVKMIYLWNMFGGAVLGMALWLLNYSAGLLRSYNASLPYFEENDPLLRWLTQQEAEDALQRTDTAFVALLEIQRRQERVVEKLKSSLELATPREQQRCLAMGEEGEGPQSVSGDTIPAAATSDATEDAEGEGEGAADRASAAMIGKGYGVDDKAGKSPEECGPSPDCVLATAFEEAAAATGQDGGVTNVTRCAAPLAQGIEGAAATTPQMEK</sequence>
<dbReference type="GeneID" id="92510402"/>
<feature type="compositionally biased region" description="Acidic residues" evidence="1">
    <location>
        <begin position="384"/>
        <end position="394"/>
    </location>
</feature>
<protein>
    <submittedName>
        <fullName evidence="3">Uncharacterized protein</fullName>
    </submittedName>
</protein>
<reference evidence="3 4" key="1">
    <citation type="submission" date="2021-03" db="EMBL/GenBank/DDBJ databases">
        <title>Leishmania (Mundinia) martiniquensis Genome sequencing and assembly.</title>
        <authorList>
            <person name="Almutairi H."/>
            <person name="Gatherer D."/>
        </authorList>
    </citation>
    <scope>NUCLEOTIDE SEQUENCE [LARGE SCALE GENOMIC DNA]</scope>
    <source>
        <strain evidence="3">LSCM1</strain>
    </source>
</reference>
<dbReference type="OrthoDB" id="266838at2759"/>
<dbReference type="Proteomes" id="UP000673552">
    <property type="component" value="Chromosome 36"/>
</dbReference>
<comment type="caution">
    <text evidence="3">The sequence shown here is derived from an EMBL/GenBank/DDBJ whole genome shotgun (WGS) entry which is preliminary data.</text>
</comment>
<evidence type="ECO:0000256" key="1">
    <source>
        <dbReference type="SAM" id="MobiDB-lite"/>
    </source>
</evidence>
<name>A0A836GHL7_9TRYP</name>
<evidence type="ECO:0000313" key="3">
    <source>
        <dbReference type="EMBL" id="KAG5464058.1"/>
    </source>
</evidence>
<keyword evidence="2" id="KW-0812">Transmembrane</keyword>
<dbReference type="EMBL" id="JAFEUZ010000036">
    <property type="protein sequence ID" value="KAG5464058.1"/>
    <property type="molecule type" value="Genomic_DNA"/>
</dbReference>
<feature type="transmembrane region" description="Helical" evidence="2">
    <location>
        <begin position="161"/>
        <end position="186"/>
    </location>
</feature>
<dbReference type="RefSeq" id="XP_067173995.1">
    <property type="nucleotide sequence ID" value="XM_067317890.1"/>
</dbReference>
<feature type="region of interest" description="Disordered" evidence="1">
    <location>
        <begin position="362"/>
        <end position="398"/>
    </location>
</feature>
<dbReference type="KEGG" id="lmat:92510402"/>
<evidence type="ECO:0000313" key="4">
    <source>
        <dbReference type="Proteomes" id="UP000673552"/>
    </source>
</evidence>
<gene>
    <name evidence="3" type="ORF">LSCM1_00238</name>
</gene>
<feature type="transmembrane region" description="Helical" evidence="2">
    <location>
        <begin position="91"/>
        <end position="114"/>
    </location>
</feature>
<evidence type="ECO:0000256" key="2">
    <source>
        <dbReference type="SAM" id="Phobius"/>
    </source>
</evidence>
<accession>A0A836GHL7</accession>